<dbReference type="InParanoid" id="A0A1Y1ULF6"/>
<sequence>MSSSSGEVSVSPTAKLPLQEWLKLLSSRGVDMRVAMALAAKIYNSHNTRERLSQLTAQKLANLLPDKEGRKSVLNAVKGIADNQPMKKKRGRDSDLLEPLQSEEDRAKLPKTLEFHEIIDPEKLIPVSITVNRAPLKTAWAYTVALRLGFDIEEALSIAHVYVHLSSLRHALMLGNILNKQETKEAEEELAELPGGDDQKWSLKRKKVHDTNSRDWRNKGKEKSVSEIVGSSQPWVQILRAKIPVIERPDGTWRAIQKGVPVPPSTAYLYITRAFKDYCPHIMGSLKLLADSWTPDELNRLGMHMYNQFKPDTVEWGQRAILECAKILDQMKGPVTADDEDGPEVPEDLAAAEQLSPASGAAEEVDPEFPVAKRPRMTVEEYEAMLDAENLGGGFVEGGDIAGAERQDA</sequence>
<comment type="caution">
    <text evidence="2">The sequence shown here is derived from an EMBL/GenBank/DDBJ whole genome shotgun (WGS) entry which is preliminary data.</text>
</comment>
<protein>
    <submittedName>
        <fullName evidence="2">Uncharacterized protein</fullName>
    </submittedName>
</protein>
<evidence type="ECO:0000313" key="2">
    <source>
        <dbReference type="EMBL" id="ORX37955.1"/>
    </source>
</evidence>
<gene>
    <name evidence="2" type="ORF">BD324DRAFT_410162</name>
</gene>
<feature type="region of interest" description="Disordered" evidence="1">
    <location>
        <begin position="355"/>
        <end position="374"/>
    </location>
</feature>
<accession>A0A1Y1ULF6</accession>
<feature type="region of interest" description="Disordered" evidence="1">
    <location>
        <begin position="188"/>
        <end position="207"/>
    </location>
</feature>
<dbReference type="OrthoDB" id="514070at2759"/>
<dbReference type="AlphaFoldDB" id="A0A1Y1ULF6"/>
<organism evidence="2 3">
    <name type="scientific">Kockovaella imperatae</name>
    <dbReference type="NCBI Taxonomy" id="4999"/>
    <lineage>
        <taxon>Eukaryota</taxon>
        <taxon>Fungi</taxon>
        <taxon>Dikarya</taxon>
        <taxon>Basidiomycota</taxon>
        <taxon>Agaricomycotina</taxon>
        <taxon>Tremellomycetes</taxon>
        <taxon>Tremellales</taxon>
        <taxon>Cuniculitremaceae</taxon>
        <taxon>Kockovaella</taxon>
    </lineage>
</organism>
<evidence type="ECO:0000313" key="3">
    <source>
        <dbReference type="Proteomes" id="UP000193218"/>
    </source>
</evidence>
<dbReference type="RefSeq" id="XP_021871942.1">
    <property type="nucleotide sequence ID" value="XM_022012709.1"/>
</dbReference>
<name>A0A1Y1ULF6_9TREE</name>
<keyword evidence="3" id="KW-1185">Reference proteome</keyword>
<dbReference type="GeneID" id="33554517"/>
<reference evidence="2 3" key="1">
    <citation type="submission" date="2017-03" db="EMBL/GenBank/DDBJ databases">
        <title>Widespread Adenine N6-methylation of Active Genes in Fungi.</title>
        <authorList>
            <consortium name="DOE Joint Genome Institute"/>
            <person name="Mondo S.J."/>
            <person name="Dannebaum R.O."/>
            <person name="Kuo R.C."/>
            <person name="Louie K.B."/>
            <person name="Bewick A.J."/>
            <person name="Labutti K."/>
            <person name="Haridas S."/>
            <person name="Kuo A."/>
            <person name="Salamov A."/>
            <person name="Ahrendt S.R."/>
            <person name="Lau R."/>
            <person name="Bowen B.P."/>
            <person name="Lipzen A."/>
            <person name="Sullivan W."/>
            <person name="Andreopoulos W.B."/>
            <person name="Clum A."/>
            <person name="Lindquist E."/>
            <person name="Daum C."/>
            <person name="Northen T.R."/>
            <person name="Ramamoorthy G."/>
            <person name="Schmitz R.J."/>
            <person name="Gryganskyi A."/>
            <person name="Culley D."/>
            <person name="Magnuson J."/>
            <person name="James T.Y."/>
            <person name="O'Malley M.A."/>
            <person name="Stajich J.E."/>
            <person name="Spatafora J.W."/>
            <person name="Visel A."/>
            <person name="Grigoriev I.V."/>
        </authorList>
    </citation>
    <scope>NUCLEOTIDE SEQUENCE [LARGE SCALE GENOMIC DNA]</scope>
    <source>
        <strain evidence="2 3">NRRL Y-17943</strain>
    </source>
</reference>
<dbReference type="Proteomes" id="UP000193218">
    <property type="component" value="Unassembled WGS sequence"/>
</dbReference>
<proteinExistence type="predicted"/>
<evidence type="ECO:0000256" key="1">
    <source>
        <dbReference type="SAM" id="MobiDB-lite"/>
    </source>
</evidence>
<dbReference type="EMBL" id="NBSH01000005">
    <property type="protein sequence ID" value="ORX37955.1"/>
    <property type="molecule type" value="Genomic_DNA"/>
</dbReference>